<evidence type="ECO:0000256" key="6">
    <source>
        <dbReference type="SAM" id="Phobius"/>
    </source>
</evidence>
<organism evidence="8 9">
    <name type="scientific">Caenorhabditis japonica</name>
    <dbReference type="NCBI Taxonomy" id="281687"/>
    <lineage>
        <taxon>Eukaryota</taxon>
        <taxon>Metazoa</taxon>
        <taxon>Ecdysozoa</taxon>
        <taxon>Nematoda</taxon>
        <taxon>Chromadorea</taxon>
        <taxon>Rhabditida</taxon>
        <taxon>Rhabditina</taxon>
        <taxon>Rhabditomorpha</taxon>
        <taxon>Rhabditoidea</taxon>
        <taxon>Rhabditidae</taxon>
        <taxon>Peloderinae</taxon>
        <taxon>Caenorhabditis</taxon>
    </lineage>
</organism>
<dbReference type="EnsemblMetazoa" id="CJA13775.1">
    <property type="protein sequence ID" value="CJA13775.1"/>
    <property type="gene ID" value="WBGene00132979"/>
</dbReference>
<sequence>MLMEESITLNANTQNKKSRETSPFKLVEPRKTMGEDFGMYEIRLLLLTQLGYIPIAAAMLMTTFMEPSQNWCKTLARTSNDWYSHPTNEFYSLTVQYGYACQKSSNQTTALMSSLLMWGALVGSFVCGFISDKIGRKPVFLGCLFFVTIGHFFLTSSLVFSWTTINIGLLFLGFFCGGYMVTNFVILTEAFELPRSRLLVVSLNGWSISMVATAGIAYYSKNWFTYHLMAGLIGIFLSIIALGVSSESCRWLSARGLHHDAKRIALQIVLLNRKRDIDEDDANILKWHEILGFSAPMFTDGKKTWKTLFKTPRFLKLTTVLFYSFLASSIVSFGFYFSIDVLPGNRYLNLGVMGALKFIIGFTPFILNCFLTKRIIAISSVGLCCISACVISPIQYYDDDQLRWVIIALSLLVSAGIDPIWKINHLYSAELFPTSVRSIARGVCNAGGRLGSVLAPMIVYLRTFGSFVPNTIFAILLLVQLVVIIVCLPDDSDKDANEMNDE</sequence>
<feature type="transmembrane region" description="Helical" evidence="6">
    <location>
        <begin position="224"/>
        <end position="245"/>
    </location>
</feature>
<feature type="transmembrane region" description="Helical" evidence="6">
    <location>
        <begin position="138"/>
        <end position="159"/>
    </location>
</feature>
<dbReference type="SUPFAM" id="SSF103473">
    <property type="entry name" value="MFS general substrate transporter"/>
    <property type="match status" value="1"/>
</dbReference>
<proteinExistence type="predicted"/>
<evidence type="ECO:0000313" key="8">
    <source>
        <dbReference type="EnsemblMetazoa" id="CJA13775.1"/>
    </source>
</evidence>
<feature type="transmembrane region" description="Helical" evidence="6">
    <location>
        <begin position="198"/>
        <end position="218"/>
    </location>
</feature>
<dbReference type="InterPro" id="IPR020846">
    <property type="entry name" value="MFS_dom"/>
</dbReference>
<evidence type="ECO:0000256" key="4">
    <source>
        <dbReference type="ARBA" id="ARBA00023136"/>
    </source>
</evidence>
<dbReference type="GO" id="GO:0022857">
    <property type="term" value="F:transmembrane transporter activity"/>
    <property type="evidence" value="ECO:0007669"/>
    <property type="project" value="InterPro"/>
</dbReference>
<dbReference type="PROSITE" id="PS50850">
    <property type="entry name" value="MFS"/>
    <property type="match status" value="1"/>
</dbReference>
<feature type="transmembrane region" description="Helical" evidence="6">
    <location>
        <begin position="165"/>
        <end position="186"/>
    </location>
</feature>
<name>A0A8R1DXA8_CAEJA</name>
<evidence type="ECO:0000313" key="9">
    <source>
        <dbReference type="Proteomes" id="UP000005237"/>
    </source>
</evidence>
<reference evidence="9" key="1">
    <citation type="submission" date="2010-08" db="EMBL/GenBank/DDBJ databases">
        <authorList>
            <consortium name="Caenorhabditis japonica Sequencing Consortium"/>
            <person name="Wilson R.K."/>
        </authorList>
    </citation>
    <scope>NUCLEOTIDE SEQUENCE [LARGE SCALE GENOMIC DNA]</scope>
    <source>
        <strain evidence="9">DF5081</strain>
    </source>
</reference>
<keyword evidence="4 6" id="KW-0472">Membrane</keyword>
<dbReference type="PANTHER" id="PTHR24064">
    <property type="entry name" value="SOLUTE CARRIER FAMILY 22 MEMBER"/>
    <property type="match status" value="1"/>
</dbReference>
<dbReference type="OMA" id="SSLLMWG"/>
<feature type="transmembrane region" description="Helical" evidence="6">
    <location>
        <begin position="467"/>
        <end position="488"/>
    </location>
</feature>
<feature type="domain" description="Major facilitator superfamily (MFS) profile" evidence="7">
    <location>
        <begin position="44"/>
        <end position="492"/>
    </location>
</feature>
<evidence type="ECO:0000256" key="3">
    <source>
        <dbReference type="ARBA" id="ARBA00022989"/>
    </source>
</evidence>
<accession>A0A8R1DXA8</accession>
<dbReference type="InterPro" id="IPR036259">
    <property type="entry name" value="MFS_trans_sf"/>
</dbReference>
<evidence type="ECO:0000256" key="5">
    <source>
        <dbReference type="SAM" id="MobiDB-lite"/>
    </source>
</evidence>
<dbReference type="AlphaFoldDB" id="A0A8R1DXA8"/>
<evidence type="ECO:0000256" key="2">
    <source>
        <dbReference type="ARBA" id="ARBA00022692"/>
    </source>
</evidence>
<feature type="transmembrane region" description="Helical" evidence="6">
    <location>
        <begin position="402"/>
        <end position="421"/>
    </location>
</feature>
<feature type="transmembrane region" description="Helical" evidence="6">
    <location>
        <begin position="40"/>
        <end position="61"/>
    </location>
</feature>
<feature type="region of interest" description="Disordered" evidence="5">
    <location>
        <begin position="1"/>
        <end position="21"/>
    </location>
</feature>
<keyword evidence="9" id="KW-1185">Reference proteome</keyword>
<keyword evidence="3 6" id="KW-1133">Transmembrane helix</keyword>
<evidence type="ECO:0000259" key="7">
    <source>
        <dbReference type="PROSITE" id="PS50850"/>
    </source>
</evidence>
<dbReference type="Pfam" id="PF00083">
    <property type="entry name" value="Sugar_tr"/>
    <property type="match status" value="1"/>
</dbReference>
<evidence type="ECO:0000256" key="1">
    <source>
        <dbReference type="ARBA" id="ARBA00004141"/>
    </source>
</evidence>
<protein>
    <submittedName>
        <fullName evidence="8">MFS domain-containing protein</fullName>
    </submittedName>
</protein>
<dbReference type="InterPro" id="IPR005828">
    <property type="entry name" value="MFS_sugar_transport-like"/>
</dbReference>
<dbReference type="Proteomes" id="UP000005237">
    <property type="component" value="Unassembled WGS sequence"/>
</dbReference>
<dbReference type="GO" id="GO:0016020">
    <property type="term" value="C:membrane"/>
    <property type="evidence" value="ECO:0007669"/>
    <property type="project" value="UniProtKB-SubCell"/>
</dbReference>
<feature type="transmembrane region" description="Helical" evidence="6">
    <location>
        <begin position="347"/>
        <end position="368"/>
    </location>
</feature>
<comment type="subcellular location">
    <subcellularLocation>
        <location evidence="1">Membrane</location>
        <topology evidence="1">Multi-pass membrane protein</topology>
    </subcellularLocation>
</comment>
<keyword evidence="2 6" id="KW-0812">Transmembrane</keyword>
<feature type="transmembrane region" description="Helical" evidence="6">
    <location>
        <begin position="314"/>
        <end position="335"/>
    </location>
</feature>
<dbReference type="Gene3D" id="1.20.1250.20">
    <property type="entry name" value="MFS general substrate transporter like domains"/>
    <property type="match status" value="1"/>
</dbReference>
<reference evidence="8" key="2">
    <citation type="submission" date="2022-06" db="UniProtKB">
        <authorList>
            <consortium name="EnsemblMetazoa"/>
        </authorList>
    </citation>
    <scope>IDENTIFICATION</scope>
    <source>
        <strain evidence="8">DF5081</strain>
    </source>
</reference>
<feature type="transmembrane region" description="Helical" evidence="6">
    <location>
        <begin position="375"/>
        <end position="396"/>
    </location>
</feature>
<feature type="transmembrane region" description="Helical" evidence="6">
    <location>
        <begin position="110"/>
        <end position="131"/>
    </location>
</feature>